<feature type="domain" description="Translation initiation factor 5A C-terminal" evidence="9">
    <location>
        <begin position="87"/>
        <end position="156"/>
    </location>
</feature>
<keyword evidence="3" id="KW-0963">Cytoplasm</keyword>
<dbReference type="GO" id="GO:0005737">
    <property type="term" value="C:cytoplasm"/>
    <property type="evidence" value="ECO:0007669"/>
    <property type="project" value="UniProtKB-SubCell"/>
</dbReference>
<dbReference type="PANTHER" id="PTHR11673">
    <property type="entry name" value="TRANSLATION INITIATION FACTOR 5A FAMILY MEMBER"/>
    <property type="match status" value="1"/>
</dbReference>
<comment type="caution">
    <text evidence="10">The sequence shown here is derived from an EMBL/GenBank/DDBJ whole genome shotgun (WGS) entry which is preliminary data.</text>
</comment>
<keyword evidence="5" id="KW-0694">RNA-binding</keyword>
<protein>
    <recommendedName>
        <fullName evidence="8">Eukaryotic translation initiation factor 5A</fullName>
        <shortName evidence="8">eIF-5A</shortName>
    </recommendedName>
</protein>
<dbReference type="CDD" id="cd04468">
    <property type="entry name" value="S1_eIF5A"/>
    <property type="match status" value="1"/>
</dbReference>
<dbReference type="AlphaFoldDB" id="A0A5J4YTQ6"/>
<dbReference type="SMART" id="SM01376">
    <property type="entry name" value="eIF-5a"/>
    <property type="match status" value="1"/>
</dbReference>
<dbReference type="InterPro" id="IPR001884">
    <property type="entry name" value="IF5A-like"/>
</dbReference>
<dbReference type="PROSITE" id="PS00302">
    <property type="entry name" value="IF5A_HYPUSINE"/>
    <property type="match status" value="1"/>
</dbReference>
<proteinExistence type="inferred from homology"/>
<dbReference type="GO" id="GO:0003746">
    <property type="term" value="F:translation elongation factor activity"/>
    <property type="evidence" value="ECO:0007669"/>
    <property type="project" value="UniProtKB-UniRule"/>
</dbReference>
<dbReference type="Gene3D" id="2.30.30.30">
    <property type="match status" value="1"/>
</dbReference>
<evidence type="ECO:0000256" key="6">
    <source>
        <dbReference type="ARBA" id="ARBA00022917"/>
    </source>
</evidence>
<dbReference type="InterPro" id="IPR014722">
    <property type="entry name" value="Rib_uL2_dom2"/>
</dbReference>
<reference evidence="11" key="1">
    <citation type="journal article" date="2019" name="Nat. Commun.">
        <title>Expansion of phycobilisome linker gene families in mesophilic red algae.</title>
        <authorList>
            <person name="Lee J."/>
            <person name="Kim D."/>
            <person name="Bhattacharya D."/>
            <person name="Yoon H.S."/>
        </authorList>
    </citation>
    <scope>NUCLEOTIDE SEQUENCE [LARGE SCALE GENOMIC DNA]</scope>
    <source>
        <strain evidence="11">CCMP 1328</strain>
    </source>
</reference>
<comment type="similarity">
    <text evidence="2 8">Belongs to the eIF-5A family.</text>
</comment>
<name>A0A5J4YTQ6_PORPP</name>
<keyword evidence="7 8" id="KW-0385">Hypusine</keyword>
<evidence type="ECO:0000256" key="7">
    <source>
        <dbReference type="ARBA" id="ARBA00023071"/>
    </source>
</evidence>
<dbReference type="GO" id="GO:0043022">
    <property type="term" value="F:ribosome binding"/>
    <property type="evidence" value="ECO:0007669"/>
    <property type="project" value="UniProtKB-UniRule"/>
</dbReference>
<dbReference type="SUPFAM" id="SSF50249">
    <property type="entry name" value="Nucleic acid-binding proteins"/>
    <property type="match status" value="1"/>
</dbReference>
<dbReference type="Proteomes" id="UP000324585">
    <property type="component" value="Unassembled WGS sequence"/>
</dbReference>
<dbReference type="OMA" id="KDDVRMP"/>
<comment type="subcellular location">
    <subcellularLocation>
        <location evidence="1">Cytoplasm</location>
    </subcellularLocation>
</comment>
<dbReference type="InterPro" id="IPR008991">
    <property type="entry name" value="Translation_prot_SH3-like_sf"/>
</dbReference>
<dbReference type="PIRSF" id="PIRSF003025">
    <property type="entry name" value="eIF5A"/>
    <property type="match status" value="1"/>
</dbReference>
<organism evidence="10 11">
    <name type="scientific">Porphyridium purpureum</name>
    <name type="common">Red alga</name>
    <name type="synonym">Porphyridium cruentum</name>
    <dbReference type="NCBI Taxonomy" id="35688"/>
    <lineage>
        <taxon>Eukaryota</taxon>
        <taxon>Rhodophyta</taxon>
        <taxon>Bangiophyceae</taxon>
        <taxon>Porphyridiales</taxon>
        <taxon>Porphyridiaceae</taxon>
        <taxon>Porphyridium</taxon>
    </lineage>
</organism>
<dbReference type="InterPro" id="IPR048670">
    <property type="entry name" value="IF5A-like_N"/>
</dbReference>
<dbReference type="InterPro" id="IPR012340">
    <property type="entry name" value="NA-bd_OB-fold"/>
</dbReference>
<dbReference type="NCBIfam" id="TIGR00037">
    <property type="entry name" value="eIF_5A"/>
    <property type="match status" value="1"/>
</dbReference>
<accession>A0A5J4YTQ6</accession>
<evidence type="ECO:0000256" key="1">
    <source>
        <dbReference type="ARBA" id="ARBA00004496"/>
    </source>
</evidence>
<evidence type="ECO:0000259" key="9">
    <source>
        <dbReference type="SMART" id="SM01376"/>
    </source>
</evidence>
<sequence>MADAHEDFIADAAGGSGASDTVPIQAGALKKGSFVVLKGFPCKIVDYSTSKTGKHGHAKANITGIDIFTNKKYEDVCPTSHNMQQPIVNRKDYQLIDVDEENFVSLMDDKNETREDLRLDEQDDVHKKISEDFKAEKDLVVTVLSAMGTEKIIAVKEVNG</sequence>
<evidence type="ECO:0000313" key="10">
    <source>
        <dbReference type="EMBL" id="KAA8494222.1"/>
    </source>
</evidence>
<keyword evidence="4" id="KW-0251">Elongation factor</keyword>
<dbReference type="EMBL" id="VRMN01000005">
    <property type="protein sequence ID" value="KAA8494222.1"/>
    <property type="molecule type" value="Genomic_DNA"/>
</dbReference>
<keyword evidence="10" id="KW-0396">Initiation factor</keyword>
<keyword evidence="6 8" id="KW-0648">Protein biosynthesis</keyword>
<dbReference type="InterPro" id="IPR019769">
    <property type="entry name" value="Trans_elong_IF5A_hypusine_site"/>
</dbReference>
<evidence type="ECO:0000256" key="8">
    <source>
        <dbReference type="RuleBase" id="RU362005"/>
    </source>
</evidence>
<comment type="PTM">
    <text evidence="8">eIF-5A seems to be the only eukaryotic protein to have a hypusine residue which is a post-translational modification of a lysine by the addition of a butylamino group.</text>
</comment>
<evidence type="ECO:0000256" key="2">
    <source>
        <dbReference type="ARBA" id="ARBA00006016"/>
    </source>
</evidence>
<dbReference type="GO" id="GO:0003743">
    <property type="term" value="F:translation initiation factor activity"/>
    <property type="evidence" value="ECO:0007669"/>
    <property type="project" value="UniProtKB-KW"/>
</dbReference>
<dbReference type="FunFam" id="2.30.30.30:FF:000007">
    <property type="entry name" value="Eukaryotic translation initiation factor 5A"/>
    <property type="match status" value="1"/>
</dbReference>
<evidence type="ECO:0000256" key="4">
    <source>
        <dbReference type="ARBA" id="ARBA00022768"/>
    </source>
</evidence>
<evidence type="ECO:0000256" key="5">
    <source>
        <dbReference type="ARBA" id="ARBA00022884"/>
    </source>
</evidence>
<dbReference type="GO" id="GO:0045905">
    <property type="term" value="P:positive regulation of translational termination"/>
    <property type="evidence" value="ECO:0007669"/>
    <property type="project" value="UniProtKB-UniRule"/>
</dbReference>
<gene>
    <name evidence="10" type="ORF">FVE85_4197</name>
</gene>
<evidence type="ECO:0000313" key="11">
    <source>
        <dbReference type="Proteomes" id="UP000324585"/>
    </source>
</evidence>
<dbReference type="Pfam" id="PF01287">
    <property type="entry name" value="eIF-5a"/>
    <property type="match status" value="1"/>
</dbReference>
<keyword evidence="11" id="KW-1185">Reference proteome</keyword>
<dbReference type="FunFam" id="2.40.50.140:FF:000034">
    <property type="entry name" value="Eukaryotic translation initiation factor 5A"/>
    <property type="match status" value="1"/>
</dbReference>
<dbReference type="InterPro" id="IPR020189">
    <property type="entry name" value="IF5A_C"/>
</dbReference>
<dbReference type="GO" id="GO:0003723">
    <property type="term" value="F:RNA binding"/>
    <property type="evidence" value="ECO:0007669"/>
    <property type="project" value="UniProtKB-KW"/>
</dbReference>
<dbReference type="OrthoDB" id="9975114at2759"/>
<dbReference type="Gene3D" id="2.40.50.140">
    <property type="entry name" value="Nucleic acid-binding proteins"/>
    <property type="match status" value="1"/>
</dbReference>
<dbReference type="Pfam" id="PF21485">
    <property type="entry name" value="IF5A-like_N"/>
    <property type="match status" value="1"/>
</dbReference>
<evidence type="ECO:0000256" key="3">
    <source>
        <dbReference type="ARBA" id="ARBA00022490"/>
    </source>
</evidence>
<dbReference type="SUPFAM" id="SSF50104">
    <property type="entry name" value="Translation proteins SH3-like domain"/>
    <property type="match status" value="1"/>
</dbReference>
<dbReference type="GO" id="GO:0045901">
    <property type="term" value="P:positive regulation of translational elongation"/>
    <property type="evidence" value="ECO:0007669"/>
    <property type="project" value="UniProtKB-UniRule"/>
</dbReference>
<comment type="function">
    <text evidence="8">Translation factor that promotes translation elongation and termination, particularly upon ribosome stalling at specific amino acid sequence contexts. Binds between the exit (E) and peptidyl (P) site of the ribosome and promotes rescue of stalled ribosome: specifically required for efficient translation of polyproline-containing peptides as well as other motifs that stall the ribosome. Acts as ribosome quality control (RQC) cofactor by joining the RQC complex to facilitate peptidyl transfer during CAT tailing step.</text>
</comment>